<evidence type="ECO:0000313" key="14">
    <source>
        <dbReference type="Proteomes" id="UP000574390"/>
    </source>
</evidence>
<dbReference type="InterPro" id="IPR051681">
    <property type="entry name" value="Ser/Thr_Kinases-Pseudokinases"/>
</dbReference>
<dbReference type="PANTHER" id="PTHR44329:SF298">
    <property type="entry name" value="MIXED LINEAGE KINASE DOMAIN-LIKE PROTEIN"/>
    <property type="match status" value="1"/>
</dbReference>
<keyword evidence="13" id="KW-0418">Kinase</keyword>
<dbReference type="Pfam" id="PF07714">
    <property type="entry name" value="PK_Tyr_Ser-Thr"/>
    <property type="match status" value="1"/>
</dbReference>
<feature type="transmembrane region" description="Helical" evidence="11">
    <location>
        <begin position="70"/>
        <end position="91"/>
    </location>
</feature>
<dbReference type="GO" id="GO:0004674">
    <property type="term" value="F:protein serine/threonine kinase activity"/>
    <property type="evidence" value="ECO:0007669"/>
    <property type="project" value="UniProtKB-KW"/>
</dbReference>
<dbReference type="Gene3D" id="3.30.200.20">
    <property type="entry name" value="Phosphorylase Kinase, domain 1"/>
    <property type="match status" value="1"/>
</dbReference>
<evidence type="ECO:0000256" key="5">
    <source>
        <dbReference type="ARBA" id="ARBA00022741"/>
    </source>
</evidence>
<sequence length="525" mass="57726">MSNNDDGPSDYTAPPPTRKPRFSPAEPPPLRRPALPRKGVALAFFLFIVGVVFLLTGLKVFWQISTLEAIPFTTLGAICFIPGAYHVYLIYHAVHRASIPQGRTQTAVNMPSRGATLGCCVLSKCLFSKSTTCSPIEGGGKMSRPSAWFPDHHGLGLERQEMRLERCPSTAPLKGGYRSSASSASTRPSPVRSEGVHVPPLSRDRLSDHRAAAYLAPPAPYPVFTVRQPTVMRRTVSVAGVGTNAVHYSSPLPLGKRDGSGGNGRPSREQLPRQQPPAPSNDGRTRRPVPGILQPRRQSMAHARSATSLVAAPVTRLSSMDRVRRQARITQPTPREAVNLESSLHESSQKIAPSELAFEQELGAGEFGQVFRGSYKGKEVAIKRLYYDASRMASARHGEQIVKDLVREVESFRHLDHPGLVRFLGACLELPHLCLVTEYMPGGNLHQLLHVRRVRLSRGQRLKMAIQLTDAVAYLHAQNPVIVHRDLKTMNVVLDREMNAKLCDFGLTEPMEFTHITRKSNGGSP</sequence>
<feature type="compositionally biased region" description="Low complexity" evidence="10">
    <location>
        <begin position="178"/>
        <end position="193"/>
    </location>
</feature>
<keyword evidence="4 11" id="KW-0812">Transmembrane</keyword>
<dbReference type="InterPro" id="IPR008590">
    <property type="entry name" value="TMEM_230/134"/>
</dbReference>
<dbReference type="GO" id="GO:0016020">
    <property type="term" value="C:membrane"/>
    <property type="evidence" value="ECO:0007669"/>
    <property type="project" value="UniProtKB-SubCell"/>
</dbReference>
<dbReference type="PROSITE" id="PS00107">
    <property type="entry name" value="PROTEIN_KINASE_ATP"/>
    <property type="match status" value="1"/>
</dbReference>
<dbReference type="Proteomes" id="UP000574390">
    <property type="component" value="Unassembled WGS sequence"/>
</dbReference>
<gene>
    <name evidence="13" type="primary">MAP3K7_1</name>
    <name evidence="13" type="ORF">FOZ62_000988</name>
</gene>
<evidence type="ECO:0000256" key="11">
    <source>
        <dbReference type="SAM" id="Phobius"/>
    </source>
</evidence>
<keyword evidence="6 9" id="KW-0067">ATP-binding</keyword>
<evidence type="ECO:0000313" key="13">
    <source>
        <dbReference type="EMBL" id="KAF4738916.1"/>
    </source>
</evidence>
<accession>A0A7J6T384</accession>
<evidence type="ECO:0000256" key="1">
    <source>
        <dbReference type="ARBA" id="ARBA00004141"/>
    </source>
</evidence>
<dbReference type="PANTHER" id="PTHR44329">
    <property type="entry name" value="SERINE/THREONINE-PROTEIN KINASE TNNI3K-RELATED"/>
    <property type="match status" value="1"/>
</dbReference>
<dbReference type="InterPro" id="IPR001245">
    <property type="entry name" value="Ser-Thr/Tyr_kinase_cat_dom"/>
</dbReference>
<feature type="region of interest" description="Disordered" evidence="10">
    <location>
        <begin position="1"/>
        <end position="30"/>
    </location>
</feature>
<protein>
    <submittedName>
        <fullName evidence="13">Mitogen-activated protein kinase kinase kinase 7</fullName>
    </submittedName>
</protein>
<dbReference type="EMBL" id="JABANM010010713">
    <property type="protein sequence ID" value="KAF4738916.1"/>
    <property type="molecule type" value="Genomic_DNA"/>
</dbReference>
<keyword evidence="3" id="KW-0723">Serine/threonine-protein kinase</keyword>
<feature type="domain" description="Protein kinase" evidence="12">
    <location>
        <begin position="356"/>
        <end position="525"/>
    </location>
</feature>
<evidence type="ECO:0000256" key="10">
    <source>
        <dbReference type="SAM" id="MobiDB-lite"/>
    </source>
</evidence>
<keyword evidence="13" id="KW-0808">Transferase</keyword>
<evidence type="ECO:0000256" key="8">
    <source>
        <dbReference type="ARBA" id="ARBA00023136"/>
    </source>
</evidence>
<evidence type="ECO:0000256" key="9">
    <source>
        <dbReference type="PROSITE-ProRule" id="PRU10141"/>
    </source>
</evidence>
<feature type="region of interest" description="Disordered" evidence="10">
    <location>
        <begin position="169"/>
        <end position="204"/>
    </location>
</feature>
<dbReference type="SMART" id="SM00220">
    <property type="entry name" value="S_TKc"/>
    <property type="match status" value="1"/>
</dbReference>
<evidence type="ECO:0000256" key="4">
    <source>
        <dbReference type="ARBA" id="ARBA00022692"/>
    </source>
</evidence>
<reference evidence="13 14" key="1">
    <citation type="submission" date="2020-04" db="EMBL/GenBank/DDBJ databases">
        <title>Perkinsus olseni comparative genomics.</title>
        <authorList>
            <person name="Bogema D.R."/>
        </authorList>
    </citation>
    <scope>NUCLEOTIDE SEQUENCE [LARGE SCALE GENOMIC DNA]</scope>
    <source>
        <strain evidence="13">ATCC PRA-205</strain>
    </source>
</reference>
<comment type="subcellular location">
    <subcellularLocation>
        <location evidence="1">Membrane</location>
        <topology evidence="1">Multi-pass membrane protein</topology>
    </subcellularLocation>
</comment>
<dbReference type="PROSITE" id="PS00108">
    <property type="entry name" value="PROTEIN_KINASE_ST"/>
    <property type="match status" value="1"/>
</dbReference>
<dbReference type="InterPro" id="IPR008271">
    <property type="entry name" value="Ser/Thr_kinase_AS"/>
</dbReference>
<keyword evidence="7 11" id="KW-1133">Transmembrane helix</keyword>
<dbReference type="InterPro" id="IPR011009">
    <property type="entry name" value="Kinase-like_dom_sf"/>
</dbReference>
<dbReference type="Gene3D" id="1.10.510.10">
    <property type="entry name" value="Transferase(Phosphotransferase) domain 1"/>
    <property type="match status" value="1"/>
</dbReference>
<keyword evidence="8 11" id="KW-0472">Membrane</keyword>
<feature type="binding site" evidence="9">
    <location>
        <position position="383"/>
    </location>
    <ligand>
        <name>ATP</name>
        <dbReference type="ChEBI" id="CHEBI:30616"/>
    </ligand>
</feature>
<evidence type="ECO:0000256" key="2">
    <source>
        <dbReference type="ARBA" id="ARBA00007743"/>
    </source>
</evidence>
<feature type="transmembrane region" description="Helical" evidence="11">
    <location>
        <begin position="40"/>
        <end position="64"/>
    </location>
</feature>
<evidence type="ECO:0000259" key="12">
    <source>
        <dbReference type="PROSITE" id="PS50011"/>
    </source>
</evidence>
<name>A0A7J6T384_PEROL</name>
<organism evidence="13 14">
    <name type="scientific">Perkinsus olseni</name>
    <name type="common">Perkinsus atlanticus</name>
    <dbReference type="NCBI Taxonomy" id="32597"/>
    <lineage>
        <taxon>Eukaryota</taxon>
        <taxon>Sar</taxon>
        <taxon>Alveolata</taxon>
        <taxon>Perkinsozoa</taxon>
        <taxon>Perkinsea</taxon>
        <taxon>Perkinsida</taxon>
        <taxon>Perkinsidae</taxon>
        <taxon>Perkinsus</taxon>
    </lineage>
</organism>
<keyword evidence="5 9" id="KW-0547">Nucleotide-binding</keyword>
<evidence type="ECO:0000256" key="3">
    <source>
        <dbReference type="ARBA" id="ARBA00022527"/>
    </source>
</evidence>
<dbReference type="Pfam" id="PF05915">
    <property type="entry name" value="TMEM_230_134"/>
    <property type="match status" value="1"/>
</dbReference>
<dbReference type="SUPFAM" id="SSF56112">
    <property type="entry name" value="Protein kinase-like (PK-like)"/>
    <property type="match status" value="1"/>
</dbReference>
<dbReference type="AlphaFoldDB" id="A0A7J6T384"/>
<dbReference type="PROSITE" id="PS50011">
    <property type="entry name" value="PROTEIN_KINASE_DOM"/>
    <property type="match status" value="1"/>
</dbReference>
<evidence type="ECO:0000256" key="6">
    <source>
        <dbReference type="ARBA" id="ARBA00022840"/>
    </source>
</evidence>
<dbReference type="InterPro" id="IPR017441">
    <property type="entry name" value="Protein_kinase_ATP_BS"/>
</dbReference>
<proteinExistence type="inferred from homology"/>
<feature type="region of interest" description="Disordered" evidence="10">
    <location>
        <begin position="245"/>
        <end position="290"/>
    </location>
</feature>
<comment type="caution">
    <text evidence="13">The sequence shown here is derived from an EMBL/GenBank/DDBJ whole genome shotgun (WGS) entry which is preliminary data.</text>
</comment>
<dbReference type="InterPro" id="IPR000719">
    <property type="entry name" value="Prot_kinase_dom"/>
</dbReference>
<evidence type="ECO:0000256" key="7">
    <source>
        <dbReference type="ARBA" id="ARBA00022989"/>
    </source>
</evidence>
<dbReference type="GO" id="GO:0005524">
    <property type="term" value="F:ATP binding"/>
    <property type="evidence" value="ECO:0007669"/>
    <property type="project" value="UniProtKB-UniRule"/>
</dbReference>
<comment type="similarity">
    <text evidence="2">Belongs to the TMEM134/TMEM230 family.</text>
</comment>
<feature type="non-terminal residue" evidence="13">
    <location>
        <position position="1"/>
    </location>
</feature>